<feature type="compositionally biased region" description="Acidic residues" evidence="1">
    <location>
        <begin position="131"/>
        <end position="151"/>
    </location>
</feature>
<evidence type="ECO:0000313" key="2">
    <source>
        <dbReference type="EMBL" id="KZS87101.1"/>
    </source>
</evidence>
<evidence type="ECO:0008006" key="4">
    <source>
        <dbReference type="Google" id="ProtNLM"/>
    </source>
</evidence>
<gene>
    <name evidence="2" type="ORF">SISNIDRAFT_498577</name>
</gene>
<dbReference type="AlphaFoldDB" id="A0A164MWC1"/>
<feature type="region of interest" description="Disordered" evidence="1">
    <location>
        <begin position="99"/>
        <end position="183"/>
    </location>
</feature>
<dbReference type="Proteomes" id="UP000076722">
    <property type="component" value="Unassembled WGS sequence"/>
</dbReference>
<evidence type="ECO:0000313" key="3">
    <source>
        <dbReference type="Proteomes" id="UP000076722"/>
    </source>
</evidence>
<feature type="compositionally biased region" description="Low complexity" evidence="1">
    <location>
        <begin position="118"/>
        <end position="129"/>
    </location>
</feature>
<protein>
    <recommendedName>
        <fullName evidence="4">Zn(2)-C6 fungal-type domain-containing protein</fullName>
    </recommendedName>
</protein>
<keyword evidence="3" id="KW-1185">Reference proteome</keyword>
<proteinExistence type="predicted"/>
<organism evidence="2 3">
    <name type="scientific">Sistotremastrum niveocremeum HHB9708</name>
    <dbReference type="NCBI Taxonomy" id="1314777"/>
    <lineage>
        <taxon>Eukaryota</taxon>
        <taxon>Fungi</taxon>
        <taxon>Dikarya</taxon>
        <taxon>Basidiomycota</taxon>
        <taxon>Agaricomycotina</taxon>
        <taxon>Agaricomycetes</taxon>
        <taxon>Sistotremastrales</taxon>
        <taxon>Sistotremastraceae</taxon>
        <taxon>Sertulicium</taxon>
        <taxon>Sertulicium niveocremeum</taxon>
    </lineage>
</organism>
<dbReference type="EMBL" id="KV419456">
    <property type="protein sequence ID" value="KZS87101.1"/>
    <property type="molecule type" value="Genomic_DNA"/>
</dbReference>
<name>A0A164MWC1_9AGAM</name>
<evidence type="ECO:0000256" key="1">
    <source>
        <dbReference type="SAM" id="MobiDB-lite"/>
    </source>
</evidence>
<sequence>MSTASDASAAPVLEGRYCTKCKKTRQACVRLGQSGPCERCKLSAAQCSYVDDPCVRCVERDYICIREPGYDAACERCKSAKQGCSISVHLRRNPKSKRVAAPELLNVAPPKRLRQSRTSRAARSQSKASTNEEEDIDEDEGYEDEEIEPEGDTGQTDSASQIFPDGNLSSHSEVRFPTEQSGSEWGLDQTMSLFPYRQSVDRQPIKPFHVMSPSAPLIDTQKAATDAMIPSSTVAIMIQSMEKVYQDKAQKSENSILERAESAIRAGSDHSKRSFSFSMNRQKSVIDDSDANLRNRFAEIEASLGALENNPTVGEEAKGSLSNIMQQVKLAKQVFDGGAMMREAEWRFSERCFSEAVEFESESLRRLRE</sequence>
<accession>A0A164MWC1</accession>
<reference evidence="2 3" key="1">
    <citation type="journal article" date="2016" name="Mol. Biol. Evol.">
        <title>Comparative Genomics of Early-Diverging Mushroom-Forming Fungi Provides Insights into the Origins of Lignocellulose Decay Capabilities.</title>
        <authorList>
            <person name="Nagy L.G."/>
            <person name="Riley R."/>
            <person name="Tritt A."/>
            <person name="Adam C."/>
            <person name="Daum C."/>
            <person name="Floudas D."/>
            <person name="Sun H."/>
            <person name="Yadav J.S."/>
            <person name="Pangilinan J."/>
            <person name="Larsson K.H."/>
            <person name="Matsuura K."/>
            <person name="Barry K."/>
            <person name="Labutti K."/>
            <person name="Kuo R."/>
            <person name="Ohm R.A."/>
            <person name="Bhattacharya S.S."/>
            <person name="Shirouzu T."/>
            <person name="Yoshinaga Y."/>
            <person name="Martin F.M."/>
            <person name="Grigoriev I.V."/>
            <person name="Hibbett D.S."/>
        </authorList>
    </citation>
    <scope>NUCLEOTIDE SEQUENCE [LARGE SCALE GENOMIC DNA]</scope>
    <source>
        <strain evidence="2 3">HHB9708</strain>
    </source>
</reference>
<feature type="compositionally biased region" description="Polar residues" evidence="1">
    <location>
        <begin position="153"/>
        <end position="171"/>
    </location>
</feature>